<dbReference type="PATRIC" id="fig|472175.3.peg.1394"/>
<keyword evidence="1" id="KW-1133">Transmembrane helix</keyword>
<organism evidence="2 3">
    <name type="scientific">Nitratireductor basaltis</name>
    <dbReference type="NCBI Taxonomy" id="472175"/>
    <lineage>
        <taxon>Bacteria</taxon>
        <taxon>Pseudomonadati</taxon>
        <taxon>Pseudomonadota</taxon>
        <taxon>Alphaproteobacteria</taxon>
        <taxon>Hyphomicrobiales</taxon>
        <taxon>Phyllobacteriaceae</taxon>
        <taxon>Nitratireductor</taxon>
    </lineage>
</organism>
<keyword evidence="3" id="KW-1185">Reference proteome</keyword>
<evidence type="ECO:0000313" key="3">
    <source>
        <dbReference type="Proteomes" id="UP000053675"/>
    </source>
</evidence>
<gene>
    <name evidence="2" type="ORF">EL18_01380</name>
</gene>
<dbReference type="EMBL" id="JMQM01000001">
    <property type="protein sequence ID" value="KFB10349.1"/>
    <property type="molecule type" value="Genomic_DNA"/>
</dbReference>
<evidence type="ECO:0000313" key="2">
    <source>
        <dbReference type="EMBL" id="KFB10349.1"/>
    </source>
</evidence>
<reference evidence="2 3" key="1">
    <citation type="submission" date="2014-05" db="EMBL/GenBank/DDBJ databases">
        <title>Draft Genome Sequence of Nitratireductor basaltis Strain UMTGB225, A Marine Bacterium Isolated from Green Barrel Tunicate.</title>
        <authorList>
            <person name="Gan H.Y."/>
        </authorList>
    </citation>
    <scope>NUCLEOTIDE SEQUENCE [LARGE SCALE GENOMIC DNA]</scope>
    <source>
        <strain evidence="2 3">UMTGB225</strain>
    </source>
</reference>
<evidence type="ECO:0000256" key="1">
    <source>
        <dbReference type="SAM" id="Phobius"/>
    </source>
</evidence>
<sequence>MQSPIDLVISLISLVYVLLFGLIITAPFWGIGLVCLWIIGWI</sequence>
<accession>A0A084UBL3</accession>
<dbReference type="RefSeq" id="WP_280113657.1">
    <property type="nucleotide sequence ID" value="NZ_JMQM01000001.1"/>
</dbReference>
<comment type="caution">
    <text evidence="2">The sequence shown here is derived from an EMBL/GenBank/DDBJ whole genome shotgun (WGS) entry which is preliminary data.</text>
</comment>
<dbReference type="AlphaFoldDB" id="A0A084UBL3"/>
<keyword evidence="1" id="KW-0472">Membrane</keyword>
<protein>
    <submittedName>
        <fullName evidence="2">Uncharacterized protein</fullName>
    </submittedName>
</protein>
<name>A0A084UBL3_9HYPH</name>
<keyword evidence="1" id="KW-0812">Transmembrane</keyword>
<dbReference type="Proteomes" id="UP000053675">
    <property type="component" value="Unassembled WGS sequence"/>
</dbReference>
<dbReference type="STRING" id="472175.EL18_01380"/>
<feature type="transmembrane region" description="Helical" evidence="1">
    <location>
        <begin position="7"/>
        <end position="39"/>
    </location>
</feature>
<proteinExistence type="predicted"/>